<gene>
    <name evidence="2" type="ORF">EVA_03462</name>
</gene>
<reference evidence="2" key="1">
    <citation type="journal article" date="2012" name="PLoS ONE">
        <title>Gene sets for utilization of primary and secondary nutrition supplies in the distal gut of endangered iberian lynx.</title>
        <authorList>
            <person name="Alcaide M."/>
            <person name="Messina E."/>
            <person name="Richter M."/>
            <person name="Bargiela R."/>
            <person name="Peplies J."/>
            <person name="Huws S.A."/>
            <person name="Newbold C.J."/>
            <person name="Golyshin P.N."/>
            <person name="Simon M.A."/>
            <person name="Lopez G."/>
            <person name="Yakimov M.M."/>
            <person name="Ferrer M."/>
        </authorList>
    </citation>
    <scope>NUCLEOTIDE SEQUENCE</scope>
</reference>
<comment type="caution">
    <text evidence="2">The sequence shown here is derived from an EMBL/GenBank/DDBJ whole genome shotgun (WGS) entry which is preliminary data.</text>
</comment>
<feature type="region of interest" description="Disordered" evidence="1">
    <location>
        <begin position="1"/>
        <end position="25"/>
    </location>
</feature>
<sequence length="59" mass="6361">MLSAGPRLLVSSAVTTDNPTKPTPTSRPLFNALLNLIPMHRPRIVKIIGIITAAPKPMM</sequence>
<dbReference type="AlphaFoldDB" id="J9GKS7"/>
<organism evidence="2">
    <name type="scientific">gut metagenome</name>
    <dbReference type="NCBI Taxonomy" id="749906"/>
    <lineage>
        <taxon>unclassified sequences</taxon>
        <taxon>metagenomes</taxon>
        <taxon>organismal metagenomes</taxon>
    </lineage>
</organism>
<evidence type="ECO:0000256" key="1">
    <source>
        <dbReference type="SAM" id="MobiDB-lite"/>
    </source>
</evidence>
<protein>
    <submittedName>
        <fullName evidence="2">Uncharacterized protein</fullName>
    </submittedName>
</protein>
<evidence type="ECO:0000313" key="2">
    <source>
        <dbReference type="EMBL" id="EJX08427.1"/>
    </source>
</evidence>
<feature type="compositionally biased region" description="Polar residues" evidence="1">
    <location>
        <begin position="12"/>
        <end position="25"/>
    </location>
</feature>
<accession>J9GKS7</accession>
<dbReference type="EMBL" id="AMCI01000627">
    <property type="protein sequence ID" value="EJX08427.1"/>
    <property type="molecule type" value="Genomic_DNA"/>
</dbReference>
<proteinExistence type="predicted"/>
<name>J9GKS7_9ZZZZ</name>